<reference evidence="1 2" key="1">
    <citation type="submission" date="2015-05" db="EMBL/GenBank/DDBJ databases">
        <authorList>
            <person name="Tang B."/>
            <person name="Yu Y."/>
        </authorList>
    </citation>
    <scope>NUCLEOTIDE SEQUENCE [LARGE SCALE GENOMIC DNA]</scope>
    <source>
        <strain evidence="1 2">DSM 7029</strain>
    </source>
</reference>
<protein>
    <recommendedName>
        <fullName evidence="3">DUF3108 domain-containing protein</fullName>
    </recommendedName>
</protein>
<proteinExistence type="predicted"/>
<gene>
    <name evidence="1" type="ORF">AAW51_5082</name>
</gene>
<sequence length="238" mass="25359">MLCGLGAAALCGIGSGVSAAPRFSKAQARAPGAFSFVYQLRRSGLTGTGQLVWAPVASSYQLRLEGRAPLLGTLIEQLSVGRLGPAGLLPERFTERRRGRDEQATEFRADQGKVVVLGGEGGEHPLVPGAQDRVSWMVQLAALALADPKNVSPGRTLTMPVVNRHGDTESWRFQCQPPQSVPLAGGAVRAARLVRPAQREGGAAAEVWLDPTRQYLPVRARLIDGRGDPLELLLQNEG</sequence>
<accession>A0A0G3BUW6</accession>
<dbReference type="AlphaFoldDB" id="A0A0G3BUW6"/>
<dbReference type="EMBL" id="CP011371">
    <property type="protein sequence ID" value="AKJ31773.1"/>
    <property type="molecule type" value="Genomic_DNA"/>
</dbReference>
<evidence type="ECO:0000313" key="2">
    <source>
        <dbReference type="Proteomes" id="UP000035352"/>
    </source>
</evidence>
<evidence type="ECO:0008006" key="3">
    <source>
        <dbReference type="Google" id="ProtNLM"/>
    </source>
</evidence>
<dbReference type="InterPro" id="IPR021457">
    <property type="entry name" value="DUF3108"/>
</dbReference>
<dbReference type="STRING" id="413882.AAW51_5082"/>
<dbReference type="Proteomes" id="UP000035352">
    <property type="component" value="Chromosome"/>
</dbReference>
<keyword evidence="2" id="KW-1185">Reference proteome</keyword>
<name>A0A0G3BUW6_9BURK</name>
<organism evidence="1 2">
    <name type="scientific">Caldimonas brevitalea</name>
    <dbReference type="NCBI Taxonomy" id="413882"/>
    <lineage>
        <taxon>Bacteria</taxon>
        <taxon>Pseudomonadati</taxon>
        <taxon>Pseudomonadota</taxon>
        <taxon>Betaproteobacteria</taxon>
        <taxon>Burkholderiales</taxon>
        <taxon>Sphaerotilaceae</taxon>
        <taxon>Caldimonas</taxon>
    </lineage>
</organism>
<dbReference type="KEGG" id="pbh:AAW51_5082"/>
<evidence type="ECO:0000313" key="1">
    <source>
        <dbReference type="EMBL" id="AKJ31773.1"/>
    </source>
</evidence>
<dbReference type="Pfam" id="PF11306">
    <property type="entry name" value="DUF3108"/>
    <property type="match status" value="1"/>
</dbReference>